<reference evidence="9 10" key="1">
    <citation type="submission" date="2024-01" db="EMBL/GenBank/DDBJ databases">
        <authorList>
            <person name="Waweru B."/>
        </authorList>
    </citation>
    <scope>NUCLEOTIDE SEQUENCE [LARGE SCALE GENOMIC DNA]</scope>
</reference>
<organism evidence="9 10">
    <name type="scientific">Dovyalis caffra</name>
    <dbReference type="NCBI Taxonomy" id="77055"/>
    <lineage>
        <taxon>Eukaryota</taxon>
        <taxon>Viridiplantae</taxon>
        <taxon>Streptophyta</taxon>
        <taxon>Embryophyta</taxon>
        <taxon>Tracheophyta</taxon>
        <taxon>Spermatophyta</taxon>
        <taxon>Magnoliopsida</taxon>
        <taxon>eudicotyledons</taxon>
        <taxon>Gunneridae</taxon>
        <taxon>Pentapetalae</taxon>
        <taxon>rosids</taxon>
        <taxon>fabids</taxon>
        <taxon>Malpighiales</taxon>
        <taxon>Salicaceae</taxon>
        <taxon>Flacourtieae</taxon>
        <taxon>Dovyalis</taxon>
    </lineage>
</organism>
<feature type="domain" description="Ribosomal RNA adenine methylase transferase N-terminal" evidence="8">
    <location>
        <begin position="246"/>
        <end position="431"/>
    </location>
</feature>
<keyword evidence="3 5" id="KW-0949">S-adenosyl-L-methionine</keyword>
<dbReference type="SUPFAM" id="SSF53335">
    <property type="entry name" value="S-adenosyl-L-methionine-dependent methyltransferases"/>
    <property type="match status" value="1"/>
</dbReference>
<comment type="caution">
    <text evidence="5">Lacks conserved residue(s) required for the propagation of feature annotation.</text>
</comment>
<dbReference type="CDD" id="cd02440">
    <property type="entry name" value="AdoMet_MTases"/>
    <property type="match status" value="1"/>
</dbReference>
<evidence type="ECO:0000256" key="6">
    <source>
        <dbReference type="RuleBase" id="RU362106"/>
    </source>
</evidence>
<dbReference type="Pfam" id="PF00398">
    <property type="entry name" value="RrnaAD"/>
    <property type="match status" value="1"/>
</dbReference>
<feature type="binding site" evidence="5">
    <location>
        <position position="344"/>
    </location>
    <ligand>
        <name>S-adenosyl-L-methionine</name>
        <dbReference type="ChEBI" id="CHEBI:59789"/>
    </ligand>
</feature>
<feature type="binding site" evidence="5">
    <location>
        <position position="287"/>
    </location>
    <ligand>
        <name>S-adenosyl-L-methionine</name>
        <dbReference type="ChEBI" id="CHEBI:59789"/>
    </ligand>
</feature>
<dbReference type="Gene3D" id="1.10.8.100">
    <property type="entry name" value="Ribosomal RNA adenine dimethylase-like, domain 2"/>
    <property type="match status" value="1"/>
</dbReference>
<keyword evidence="1 5" id="KW-0489">Methyltransferase</keyword>
<dbReference type="PANTHER" id="PTHR11727:SF27">
    <property type="entry name" value="RIBOSOMAL RNA SMALL SUBUNIT METHYLTRANSFERASE, CHLOROPLASTIC"/>
    <property type="match status" value="1"/>
</dbReference>
<comment type="caution">
    <text evidence="9">The sequence shown here is derived from an EMBL/GenBank/DDBJ whole genome shotgun (WGS) entry which is preliminary data.</text>
</comment>
<feature type="binding site" evidence="5">
    <location>
        <position position="239"/>
    </location>
    <ligand>
        <name>S-adenosyl-L-methionine</name>
        <dbReference type="ChEBI" id="CHEBI:59789"/>
    </ligand>
</feature>
<feature type="binding site" evidence="5">
    <location>
        <position position="266"/>
    </location>
    <ligand>
        <name>S-adenosyl-L-methionine</name>
        <dbReference type="ChEBI" id="CHEBI:59789"/>
    </ligand>
</feature>
<feature type="region of interest" description="Disordered" evidence="7">
    <location>
        <begin position="154"/>
        <end position="193"/>
    </location>
</feature>
<evidence type="ECO:0000256" key="1">
    <source>
        <dbReference type="ARBA" id="ARBA00022603"/>
    </source>
</evidence>
<dbReference type="GO" id="GO:0003723">
    <property type="term" value="F:RNA binding"/>
    <property type="evidence" value="ECO:0007669"/>
    <property type="project" value="UniProtKB-UniRule"/>
</dbReference>
<keyword evidence="10" id="KW-1185">Reference proteome</keyword>
<dbReference type="PANTHER" id="PTHR11727">
    <property type="entry name" value="DIMETHYLADENOSINE TRANSFERASE"/>
    <property type="match status" value="1"/>
</dbReference>
<feature type="compositionally biased region" description="Polar residues" evidence="7">
    <location>
        <begin position="164"/>
        <end position="193"/>
    </location>
</feature>
<evidence type="ECO:0000313" key="10">
    <source>
        <dbReference type="Proteomes" id="UP001314170"/>
    </source>
</evidence>
<name>A0AAV1SC49_9ROSI</name>
<evidence type="ECO:0000256" key="4">
    <source>
        <dbReference type="ARBA" id="ARBA00022884"/>
    </source>
</evidence>
<dbReference type="SMART" id="SM00650">
    <property type="entry name" value="rADc"/>
    <property type="match status" value="1"/>
</dbReference>
<dbReference type="InterPro" id="IPR029063">
    <property type="entry name" value="SAM-dependent_MTases_sf"/>
</dbReference>
<protein>
    <recommendedName>
        <fullName evidence="6">rRNA adenine N(6)-methyltransferase</fullName>
        <ecNumber evidence="6">2.1.1.-</ecNumber>
    </recommendedName>
</protein>
<sequence length="507" mass="56807">MPMPQALHWGMLHPILAYHKGLAAIKSSQEIVLTFPVLPIALLPISMIHMNFKCVIREDPSFHVLEMHQHLKQPLRVLILEFLIMKTQRQPIGIQLVMVQTNEVMSQSSGQNEISYQGPEVVFSYVTEELTSLPAHPAQQHGLHVSGTVDLEEQGDRKEEDEINCNTKSSAISPPISLSTRKPSLMTHNSTTSPLKPTLKITCASKGSPDDYHATLKALNSRGRRPRKSLGQVPVTLLHYMLNAEINERLVAAANVEEGDLVLEIGPGTGSLTNVLIDAGATVLAIEKDADMAALVRKRFGDTNRLKVLQENFIKCHIQSHMLSMLESVETLHEKPRYAKVVANIPFNISTDVIKQLLPMGDIFSEVILLLQDGTALRLVESSLRTSEYRPINIFVNFYSDPEYNFKNSLPKGSLMSHQVDAAVVTFKLKQAVDYPAVSSTKSFFSMVNSAFNGKRKMLRKSLQHICKPVEIEEALQNVGCLATDEDTRLWKPQFWEFQYRDLHGRS</sequence>
<dbReference type="EC" id="2.1.1.-" evidence="6"/>
<dbReference type="PROSITE" id="PS51689">
    <property type="entry name" value="SAM_RNA_A_N6_MT"/>
    <property type="match status" value="1"/>
</dbReference>
<dbReference type="AlphaFoldDB" id="A0AAV1SC49"/>
<dbReference type="InterPro" id="IPR001737">
    <property type="entry name" value="KsgA/Erm"/>
</dbReference>
<dbReference type="InterPro" id="IPR020596">
    <property type="entry name" value="rRNA_Ade_Mease_Trfase_CS"/>
</dbReference>
<comment type="similarity">
    <text evidence="5 6">Belongs to the class I-like SAM-binding methyltransferase superfamily. rRNA adenine N(6)-methyltransferase family.</text>
</comment>
<dbReference type="Gene3D" id="3.40.50.150">
    <property type="entry name" value="Vaccinia Virus protein VP39"/>
    <property type="match status" value="1"/>
</dbReference>
<gene>
    <name evidence="9" type="ORF">DCAF_LOCUS20689</name>
</gene>
<evidence type="ECO:0000256" key="2">
    <source>
        <dbReference type="ARBA" id="ARBA00022679"/>
    </source>
</evidence>
<evidence type="ECO:0000256" key="5">
    <source>
        <dbReference type="PROSITE-ProRule" id="PRU01026"/>
    </source>
</evidence>
<accession>A0AAV1SC49</accession>
<dbReference type="InterPro" id="IPR023165">
    <property type="entry name" value="rRNA_Ade_diMease-like_C"/>
</dbReference>
<proteinExistence type="inferred from homology"/>
<feature type="binding site" evidence="5">
    <location>
        <position position="241"/>
    </location>
    <ligand>
        <name>S-adenosyl-L-methionine</name>
        <dbReference type="ChEBI" id="CHEBI:59789"/>
    </ligand>
</feature>
<evidence type="ECO:0000256" key="3">
    <source>
        <dbReference type="ARBA" id="ARBA00022691"/>
    </source>
</evidence>
<keyword evidence="4 5" id="KW-0694">RNA-binding</keyword>
<dbReference type="GO" id="GO:0000179">
    <property type="term" value="F:rRNA (adenine-N6,N6-)-dimethyltransferase activity"/>
    <property type="evidence" value="ECO:0007669"/>
    <property type="project" value="UniProtKB-UniRule"/>
</dbReference>
<evidence type="ECO:0000259" key="8">
    <source>
        <dbReference type="SMART" id="SM00650"/>
    </source>
</evidence>
<evidence type="ECO:0000256" key="7">
    <source>
        <dbReference type="SAM" id="MobiDB-lite"/>
    </source>
</evidence>
<keyword evidence="2 5" id="KW-0808">Transferase</keyword>
<dbReference type="PROSITE" id="PS01131">
    <property type="entry name" value="RRNA_A_DIMETH"/>
    <property type="match status" value="1"/>
</dbReference>
<dbReference type="EMBL" id="CAWUPB010001173">
    <property type="protein sequence ID" value="CAK7347997.1"/>
    <property type="molecule type" value="Genomic_DNA"/>
</dbReference>
<evidence type="ECO:0000313" key="9">
    <source>
        <dbReference type="EMBL" id="CAK7347997.1"/>
    </source>
</evidence>
<keyword evidence="6" id="KW-0698">rRNA processing</keyword>
<dbReference type="InterPro" id="IPR020598">
    <property type="entry name" value="rRNA_Ade_methylase_Trfase_N"/>
</dbReference>
<dbReference type="Proteomes" id="UP001314170">
    <property type="component" value="Unassembled WGS sequence"/>
</dbReference>